<reference evidence="2" key="1">
    <citation type="submission" date="2021-01" db="EMBL/GenBank/DDBJ databases">
        <title>Metabolic potential, ecology and presence of endohyphal bacteria is reflected in genomic diversity of Mucoromycotina.</title>
        <authorList>
            <person name="Muszewska A."/>
            <person name="Okrasinska A."/>
            <person name="Steczkiewicz K."/>
            <person name="Drgas O."/>
            <person name="Orlowska M."/>
            <person name="Perlinska-Lenart U."/>
            <person name="Aleksandrzak-Piekarczyk T."/>
            <person name="Szatraj K."/>
            <person name="Zielenkiewicz U."/>
            <person name="Pilsyk S."/>
            <person name="Malc E."/>
            <person name="Mieczkowski P."/>
            <person name="Kruszewska J.S."/>
            <person name="Biernat P."/>
            <person name="Pawlowska J."/>
        </authorList>
    </citation>
    <scope>NUCLEOTIDE SEQUENCE</scope>
    <source>
        <strain evidence="2">WA0000018081</strain>
    </source>
</reference>
<evidence type="ECO:0000313" key="2">
    <source>
        <dbReference type="EMBL" id="KAG2237572.1"/>
    </source>
</evidence>
<dbReference type="EMBL" id="JAEPRE010000004">
    <property type="protein sequence ID" value="KAG2237572.1"/>
    <property type="molecule type" value="Genomic_DNA"/>
</dbReference>
<feature type="transmembrane region" description="Helical" evidence="1">
    <location>
        <begin position="50"/>
        <end position="69"/>
    </location>
</feature>
<evidence type="ECO:0000256" key="1">
    <source>
        <dbReference type="SAM" id="Phobius"/>
    </source>
</evidence>
<accession>A0A8H7SYJ8</accession>
<comment type="caution">
    <text evidence="2">The sequence shown here is derived from an EMBL/GenBank/DDBJ whole genome shotgun (WGS) entry which is preliminary data.</text>
</comment>
<dbReference type="GO" id="GO:0070917">
    <property type="term" value="F:inositol phosphoceramide synthase regulator activity"/>
    <property type="evidence" value="ECO:0007669"/>
    <property type="project" value="InterPro"/>
</dbReference>
<keyword evidence="1" id="KW-0812">Transmembrane</keyword>
<dbReference type="GO" id="GO:0006673">
    <property type="term" value="P:inositol phosphoceramide metabolic process"/>
    <property type="evidence" value="ECO:0007669"/>
    <property type="project" value="InterPro"/>
</dbReference>
<name>A0A8H7SYJ8_9FUNG</name>
<gene>
    <name evidence="2" type="ORF">INT48_004474</name>
</gene>
<organism evidence="2 3">
    <name type="scientific">Thamnidium elegans</name>
    <dbReference type="NCBI Taxonomy" id="101142"/>
    <lineage>
        <taxon>Eukaryota</taxon>
        <taxon>Fungi</taxon>
        <taxon>Fungi incertae sedis</taxon>
        <taxon>Mucoromycota</taxon>
        <taxon>Mucoromycotina</taxon>
        <taxon>Mucoromycetes</taxon>
        <taxon>Mucorales</taxon>
        <taxon>Mucorineae</taxon>
        <taxon>Mucoraceae</taxon>
        <taxon>Thamnidium</taxon>
    </lineage>
</organism>
<dbReference type="PANTHER" id="PTHR28077">
    <property type="entry name" value="INOSITOL PHOSPHORYLCERAMIDE SYNTHASE REGULATORY SUBUNIT KEI1"/>
    <property type="match status" value="1"/>
</dbReference>
<dbReference type="PANTHER" id="PTHR28077:SF1">
    <property type="entry name" value="INOSITOL PHOSPHORYLCERAMIDE SYNTHASE REGULATORY SUBUNIT KEI1"/>
    <property type="match status" value="1"/>
</dbReference>
<dbReference type="GO" id="GO:0070916">
    <property type="term" value="C:inositol phosphoceramide synthase complex"/>
    <property type="evidence" value="ECO:0007669"/>
    <property type="project" value="TreeGrafter"/>
</dbReference>
<proteinExistence type="predicted"/>
<dbReference type="GO" id="GO:0000139">
    <property type="term" value="C:Golgi membrane"/>
    <property type="evidence" value="ECO:0007669"/>
    <property type="project" value="TreeGrafter"/>
</dbReference>
<dbReference type="Pfam" id="PF08552">
    <property type="entry name" value="Kei1"/>
    <property type="match status" value="1"/>
</dbReference>
<keyword evidence="1" id="KW-0472">Membrane</keyword>
<feature type="transmembrane region" description="Helical" evidence="1">
    <location>
        <begin position="132"/>
        <end position="155"/>
    </location>
</feature>
<protein>
    <submittedName>
        <fullName evidence="2">Uncharacterized protein</fullName>
    </submittedName>
</protein>
<feature type="transmembrane region" description="Helical" evidence="1">
    <location>
        <begin position="81"/>
        <end position="104"/>
    </location>
</feature>
<evidence type="ECO:0000313" key="3">
    <source>
        <dbReference type="Proteomes" id="UP000613177"/>
    </source>
</evidence>
<keyword evidence="1" id="KW-1133">Transmembrane helix</keyword>
<feature type="transmembrane region" description="Helical" evidence="1">
    <location>
        <begin position="12"/>
        <end position="38"/>
    </location>
</feature>
<dbReference type="Proteomes" id="UP000613177">
    <property type="component" value="Unassembled WGS sequence"/>
</dbReference>
<keyword evidence="3" id="KW-1185">Reference proteome</keyword>
<dbReference type="AlphaFoldDB" id="A0A8H7SYJ8"/>
<dbReference type="InterPro" id="IPR013862">
    <property type="entry name" value="Kei1"/>
</dbReference>
<sequence length="190" mass="21899">MPFTKGKSCCGLVPIKTGVILITIFGILNKLSGFYGIVSFDFSDTMATVIYFYCLIAIVVFSYGLYGLYTDNVRILRWFTMFFWLDCFVSVFSTIWFGMTWFLYTDHSLSELADDPEKMAEHDRIFKMESQVSIAVLVVLRLIHFYYAMVVTRYYKGVNSKSNYSKLATDNIDLEETVNRNDSVPKPAQD</sequence>